<evidence type="ECO:0000313" key="1">
    <source>
        <dbReference type="EMBL" id="SDR18931.1"/>
    </source>
</evidence>
<accession>A0A1H1H0L6</accession>
<protein>
    <submittedName>
        <fullName evidence="1">Uncharacterized protein</fullName>
    </submittedName>
</protein>
<dbReference type="EMBL" id="FNKH01000002">
    <property type="protein sequence ID" value="SDR18931.1"/>
    <property type="molecule type" value="Genomic_DNA"/>
</dbReference>
<name>A0A1H1H0L6_9MICC</name>
<dbReference type="AlphaFoldDB" id="A0A1H1H0L6"/>
<gene>
    <name evidence="1" type="ORF">SAMN04489742_4473</name>
</gene>
<dbReference type="STRING" id="37928.SAMN04489742_4473"/>
<proteinExistence type="predicted"/>
<dbReference type="Proteomes" id="UP000181917">
    <property type="component" value="Unassembled WGS sequence"/>
</dbReference>
<organism evidence="1 2">
    <name type="scientific">Crystallibacter crystallopoietes</name>
    <dbReference type="NCBI Taxonomy" id="37928"/>
    <lineage>
        <taxon>Bacteria</taxon>
        <taxon>Bacillati</taxon>
        <taxon>Actinomycetota</taxon>
        <taxon>Actinomycetes</taxon>
        <taxon>Micrococcales</taxon>
        <taxon>Micrococcaceae</taxon>
        <taxon>Crystallibacter</taxon>
    </lineage>
</organism>
<evidence type="ECO:0000313" key="2">
    <source>
        <dbReference type="Proteomes" id="UP000181917"/>
    </source>
</evidence>
<sequence length="52" mass="5817">MPELLSVRAWHPSKEPSAAISIYLVICVDLLIRTRHDMCHQTSLVQTINTAG</sequence>
<reference evidence="1 2" key="1">
    <citation type="submission" date="2016-10" db="EMBL/GenBank/DDBJ databases">
        <authorList>
            <person name="de Groot N.N."/>
        </authorList>
    </citation>
    <scope>NUCLEOTIDE SEQUENCE [LARGE SCALE GENOMIC DNA]</scope>
    <source>
        <strain evidence="1 2">DSM 20117</strain>
    </source>
</reference>
<keyword evidence="2" id="KW-1185">Reference proteome</keyword>